<dbReference type="InterPro" id="IPR001173">
    <property type="entry name" value="Glyco_trans_2-like"/>
</dbReference>
<protein>
    <submittedName>
        <fullName evidence="2">Glycosyltransferase involved in cell wall biosynthesis</fullName>
    </submittedName>
</protein>
<dbReference type="EMBL" id="JACHBG010000005">
    <property type="protein sequence ID" value="MBB6485563.1"/>
    <property type="molecule type" value="Genomic_DNA"/>
</dbReference>
<evidence type="ECO:0000313" key="3">
    <source>
        <dbReference type="Proteomes" id="UP000565576"/>
    </source>
</evidence>
<dbReference type="Proteomes" id="UP000565576">
    <property type="component" value="Unassembled WGS sequence"/>
</dbReference>
<dbReference type="SUPFAM" id="SSF53448">
    <property type="entry name" value="Nucleotide-diphospho-sugar transferases"/>
    <property type="match status" value="1"/>
</dbReference>
<comment type="caution">
    <text evidence="2">The sequence shown here is derived from an EMBL/GenBank/DDBJ whole genome shotgun (WGS) entry which is preliminary data.</text>
</comment>
<dbReference type="GO" id="GO:0016740">
    <property type="term" value="F:transferase activity"/>
    <property type="evidence" value="ECO:0007669"/>
    <property type="project" value="UniProtKB-KW"/>
</dbReference>
<gene>
    <name evidence="2" type="ORF">GGD46_002851</name>
</gene>
<evidence type="ECO:0000313" key="2">
    <source>
        <dbReference type="EMBL" id="MBB6485563.1"/>
    </source>
</evidence>
<reference evidence="2 3" key="1">
    <citation type="submission" date="2020-08" db="EMBL/GenBank/DDBJ databases">
        <title>Genomic Encyclopedia of Type Strains, Phase IV (KMG-V): Genome sequencing to study the core and pangenomes of soil and plant-associated prokaryotes.</title>
        <authorList>
            <person name="Whitman W."/>
        </authorList>
    </citation>
    <scope>NUCLEOTIDE SEQUENCE [LARGE SCALE GENOMIC DNA]</scope>
    <source>
        <strain evidence="2 3">SEMIA 4060</strain>
    </source>
</reference>
<evidence type="ECO:0000259" key="1">
    <source>
        <dbReference type="Pfam" id="PF00535"/>
    </source>
</evidence>
<accession>A0A7X0IRU4</accession>
<feature type="domain" description="Glycosyltransferase 2-like" evidence="1">
    <location>
        <begin position="9"/>
        <end position="111"/>
    </location>
</feature>
<dbReference type="Pfam" id="PF00535">
    <property type="entry name" value="Glycos_transf_2"/>
    <property type="match status" value="1"/>
</dbReference>
<dbReference type="SUPFAM" id="SSF53335">
    <property type="entry name" value="S-adenosyl-L-methionine-dependent methyltransferases"/>
    <property type="match status" value="1"/>
</dbReference>
<proteinExistence type="predicted"/>
<keyword evidence="2" id="KW-0808">Transferase</keyword>
<dbReference type="InterPro" id="IPR029063">
    <property type="entry name" value="SAM-dependent_MTases_sf"/>
</dbReference>
<dbReference type="InterPro" id="IPR050834">
    <property type="entry name" value="Glycosyltransf_2"/>
</dbReference>
<dbReference type="AlphaFoldDB" id="A0A7X0IRU4"/>
<name>A0A7X0IRU4_9HYPH</name>
<dbReference type="Gene3D" id="3.90.550.10">
    <property type="entry name" value="Spore Coat Polysaccharide Biosynthesis Protein SpsA, Chain A"/>
    <property type="match status" value="1"/>
</dbReference>
<dbReference type="PANTHER" id="PTHR43685">
    <property type="entry name" value="GLYCOSYLTRANSFERASE"/>
    <property type="match status" value="1"/>
</dbReference>
<sequence>MNDLKPKVSLVIPVYNGADYLHEAIRSALAQTYGNLEIIVVNDGSKDGGATDAIAREYGDSIRYIARENGGVAAALNTAAEAMTGDYLSWLSHDDLYAPQKVERDVDALLALDTRERDRSIIYSDYAVFSDTPDRATEVRMEGVRPEAFRYWLTIKNALHGCTLLVPRQAFAESGGFDERLRTTQDFDLWFRLAGQYRFHHLPEVLVYARSHAEQGSVKMAGTAYEESNALLERFLSGLTSDDFKAAGYTGRFDAYTALARSFWRRSFVPAARAASNAAFSARNEVPFSGQIRLLSMLVLAPLEMRFWQTVRRVLSPHRRARLRMMASLLTARRRVRGLETGDLKKRFSRIYKENIFGGGVSRSGEGSDLVQTEIIRREIPSLLKRLGARSLLDAPCGDWHWMQKTELGVDQYIGVDLVEEMIDLNSRKFGNEHVRFASLDLTRDALPRVDVIFSRDCLVHLTSADALRIIENFKRSGARYLLTTTFTDRQKNNELAGSNAFWRPLNMQAAPFNFPEPIALINEGCTEERGKYQDKCLGLWELADIHIPSMPDSGGPP</sequence>
<dbReference type="InterPro" id="IPR029044">
    <property type="entry name" value="Nucleotide-diphossugar_trans"/>
</dbReference>
<dbReference type="Gene3D" id="3.40.50.150">
    <property type="entry name" value="Vaccinia Virus protein VP39"/>
    <property type="match status" value="1"/>
</dbReference>
<dbReference type="PANTHER" id="PTHR43685:SF11">
    <property type="entry name" value="GLYCOSYLTRANSFERASE TAGX-RELATED"/>
    <property type="match status" value="1"/>
</dbReference>
<dbReference type="RefSeq" id="WP_184704746.1">
    <property type="nucleotide sequence ID" value="NZ_JACHBG010000005.1"/>
</dbReference>
<organism evidence="2 3">
    <name type="scientific">Rhizobium lusitanum</name>
    <dbReference type="NCBI Taxonomy" id="293958"/>
    <lineage>
        <taxon>Bacteria</taxon>
        <taxon>Pseudomonadati</taxon>
        <taxon>Pseudomonadota</taxon>
        <taxon>Alphaproteobacteria</taxon>
        <taxon>Hyphomicrobiales</taxon>
        <taxon>Rhizobiaceae</taxon>
        <taxon>Rhizobium/Agrobacterium group</taxon>
        <taxon>Rhizobium</taxon>
    </lineage>
</organism>